<dbReference type="Proteomes" id="UP000298358">
    <property type="component" value="Unassembled WGS sequence"/>
</dbReference>
<dbReference type="PROSITE" id="PS00894">
    <property type="entry name" value="HTH_DEOR_1"/>
    <property type="match status" value="1"/>
</dbReference>
<evidence type="ECO:0000256" key="5">
    <source>
        <dbReference type="ARBA" id="ARBA00023163"/>
    </source>
</evidence>
<keyword evidence="9" id="KW-1185">Reference proteome</keyword>
<evidence type="ECO:0000313" key="8">
    <source>
        <dbReference type="EMBL" id="TFU33831.1"/>
    </source>
</evidence>
<name>A0A4Y9FY80_9MICO</name>
<dbReference type="InterPro" id="IPR036390">
    <property type="entry name" value="WH_DNA-bd_sf"/>
</dbReference>
<dbReference type="OrthoDB" id="7688673at2"/>
<evidence type="ECO:0000256" key="4">
    <source>
        <dbReference type="ARBA" id="ARBA00023125"/>
    </source>
</evidence>
<dbReference type="SMART" id="SM00420">
    <property type="entry name" value="HTH_DEOR"/>
    <property type="match status" value="1"/>
</dbReference>
<dbReference type="InterPro" id="IPR014036">
    <property type="entry name" value="DeoR-like_C"/>
</dbReference>
<keyword evidence="4" id="KW-0238">DNA-binding</keyword>
<dbReference type="InterPro" id="IPR036388">
    <property type="entry name" value="WH-like_DNA-bd_sf"/>
</dbReference>
<comment type="function">
    <text evidence="6">Repressor of the lactose catabolism operon. Galactose-6-phosphate is the inducer.</text>
</comment>
<organism evidence="8 9">
    <name type="scientific">Microbacterium paludicola</name>
    <dbReference type="NCBI Taxonomy" id="300019"/>
    <lineage>
        <taxon>Bacteria</taxon>
        <taxon>Bacillati</taxon>
        <taxon>Actinomycetota</taxon>
        <taxon>Actinomycetes</taxon>
        <taxon>Micrococcales</taxon>
        <taxon>Microbacteriaceae</taxon>
        <taxon>Microbacterium</taxon>
    </lineage>
</organism>
<dbReference type="PANTHER" id="PTHR30363">
    <property type="entry name" value="HTH-TYPE TRANSCRIPTIONAL REGULATOR SRLR-RELATED"/>
    <property type="match status" value="1"/>
</dbReference>
<feature type="domain" description="HTH deoR-type" evidence="7">
    <location>
        <begin position="3"/>
        <end position="58"/>
    </location>
</feature>
<dbReference type="RefSeq" id="WP_135113419.1">
    <property type="nucleotide sequence ID" value="NZ_JADGLL010000005.1"/>
</dbReference>
<dbReference type="SMART" id="SM01134">
    <property type="entry name" value="DeoRC"/>
    <property type="match status" value="1"/>
</dbReference>
<dbReference type="SUPFAM" id="SSF46785">
    <property type="entry name" value="Winged helix' DNA-binding domain"/>
    <property type="match status" value="1"/>
</dbReference>
<dbReference type="EMBL" id="SPQB01000005">
    <property type="protein sequence ID" value="TFU33831.1"/>
    <property type="molecule type" value="Genomic_DNA"/>
</dbReference>
<dbReference type="PROSITE" id="PS51000">
    <property type="entry name" value="HTH_DEOR_2"/>
    <property type="match status" value="1"/>
</dbReference>
<dbReference type="InterPro" id="IPR050313">
    <property type="entry name" value="Carb_Metab_HTH_regulators"/>
</dbReference>
<evidence type="ECO:0000259" key="7">
    <source>
        <dbReference type="PROSITE" id="PS51000"/>
    </source>
</evidence>
<evidence type="ECO:0000256" key="6">
    <source>
        <dbReference type="ARBA" id="ARBA00024937"/>
    </source>
</evidence>
<reference evidence="8 9" key="1">
    <citation type="submission" date="2019-03" db="EMBL/GenBank/DDBJ databases">
        <title>Diversity of the mouse oral microbiome.</title>
        <authorList>
            <person name="Joseph S."/>
            <person name="Aduse-Opoku J."/>
            <person name="Curtis M."/>
            <person name="Wade W."/>
            <person name="Hashim A."/>
        </authorList>
    </citation>
    <scope>NUCLEOTIDE SEQUENCE [LARGE SCALE GENOMIC DNA]</scope>
    <source>
        <strain evidence="8 9">P1012</strain>
    </source>
</reference>
<evidence type="ECO:0000256" key="1">
    <source>
        <dbReference type="ARBA" id="ARBA00021390"/>
    </source>
</evidence>
<keyword evidence="2" id="KW-0678">Repressor</keyword>
<dbReference type="InterPro" id="IPR037171">
    <property type="entry name" value="NagB/RpiA_transferase-like"/>
</dbReference>
<dbReference type="Pfam" id="PF00455">
    <property type="entry name" value="DeoRC"/>
    <property type="match status" value="1"/>
</dbReference>
<dbReference type="Pfam" id="PF08220">
    <property type="entry name" value="HTH_DeoR"/>
    <property type="match status" value="1"/>
</dbReference>
<dbReference type="GO" id="GO:0003677">
    <property type="term" value="F:DNA binding"/>
    <property type="evidence" value="ECO:0007669"/>
    <property type="project" value="UniProtKB-KW"/>
</dbReference>
<sequence>MLTNERHRRILARVQEDGAVAVADLAAELGASEATLRRDLADLDAQGLLRRVHGGARRAELRGLEQPFGARAGSNPDGKRRIGQAAAALLAPGEAVVLDSGTTAVEVAHAMRELSLRVVPLSLPAMNALAEGARVRITAPGGELRPGEHSFTGPLTQRTLSGLRFDTAVISPCALSLEGGATAYDTDDAAVKQAAMASAERRILLCDATKWGRSAFAAIADLSSFDILVTDHQPTPEESALLEESRVDVVIA</sequence>
<evidence type="ECO:0000313" key="9">
    <source>
        <dbReference type="Proteomes" id="UP000298358"/>
    </source>
</evidence>
<dbReference type="PRINTS" id="PR00037">
    <property type="entry name" value="HTHLACR"/>
</dbReference>
<dbReference type="InterPro" id="IPR018356">
    <property type="entry name" value="Tscrpt_reg_HTH_DeoR_CS"/>
</dbReference>
<keyword evidence="3" id="KW-0805">Transcription regulation</keyword>
<dbReference type="InterPro" id="IPR001034">
    <property type="entry name" value="DeoR_HTH"/>
</dbReference>
<dbReference type="GO" id="GO:0003700">
    <property type="term" value="F:DNA-binding transcription factor activity"/>
    <property type="evidence" value="ECO:0007669"/>
    <property type="project" value="InterPro"/>
</dbReference>
<proteinExistence type="predicted"/>
<keyword evidence="5" id="KW-0804">Transcription</keyword>
<accession>A0A4Y9FY80</accession>
<dbReference type="Gene3D" id="1.10.10.10">
    <property type="entry name" value="Winged helix-like DNA-binding domain superfamily/Winged helix DNA-binding domain"/>
    <property type="match status" value="1"/>
</dbReference>
<evidence type="ECO:0000256" key="2">
    <source>
        <dbReference type="ARBA" id="ARBA00022491"/>
    </source>
</evidence>
<protein>
    <recommendedName>
        <fullName evidence="1">Lactose phosphotransferase system repressor</fullName>
    </recommendedName>
</protein>
<comment type="caution">
    <text evidence="8">The sequence shown here is derived from an EMBL/GenBank/DDBJ whole genome shotgun (WGS) entry which is preliminary data.</text>
</comment>
<gene>
    <name evidence="8" type="ORF">E4U02_04000</name>
</gene>
<dbReference type="PANTHER" id="PTHR30363:SF4">
    <property type="entry name" value="GLYCEROL-3-PHOSPHATE REGULON REPRESSOR"/>
    <property type="match status" value="1"/>
</dbReference>
<evidence type="ECO:0000256" key="3">
    <source>
        <dbReference type="ARBA" id="ARBA00023015"/>
    </source>
</evidence>
<dbReference type="SUPFAM" id="SSF100950">
    <property type="entry name" value="NagB/RpiA/CoA transferase-like"/>
    <property type="match status" value="1"/>
</dbReference>
<dbReference type="AlphaFoldDB" id="A0A4Y9FY80"/>